<dbReference type="AlphaFoldDB" id="A0A916DW59"/>
<sequence>MEDFIEAIEGSVEQNQFVKITLSKCAPKSSDLKNIYVRRIDLKGVLYLSFTYHYANQDVVKNYTLKEAIHLLEEHLGKDFLVGTLLTTEQDVVVQFNKKRKARIQYRKPTTRRLPNTNHNKQKQYLIEENAPFLAKLGVADSGKVLKAHQDKYRQINKYIEVMAGLLEQASLPNPLQVVDMGCGKGYLTFALYDYIQAHLEENATIVGIELREHLTQFCTKQAAALGWKELQFIAQDILTYDDDKIDVLIALHACDIATDIAIAKGIQANAQLIVVAPCCHKQIRKAMNSSITNPLQAILKHGILEERQAEIVTDGIRALLLEAHGYQTKVFEFISSEHTAKNLMITAVKQDKMSSATTAERLKRVAELKAQFGIKQHYLEKLLQ</sequence>
<organism evidence="2 3">
    <name type="scientific">Aureispira anguillae</name>
    <dbReference type="NCBI Taxonomy" id="2864201"/>
    <lineage>
        <taxon>Bacteria</taxon>
        <taxon>Pseudomonadati</taxon>
        <taxon>Bacteroidota</taxon>
        <taxon>Saprospiria</taxon>
        <taxon>Saprospirales</taxon>
        <taxon>Saprospiraceae</taxon>
        <taxon>Aureispira</taxon>
    </lineage>
</organism>
<dbReference type="RefSeq" id="WP_264789004.1">
    <property type="nucleotide sequence ID" value="NZ_AP026867.1"/>
</dbReference>
<dbReference type="InterPro" id="IPR029063">
    <property type="entry name" value="SAM-dependent_MTases_sf"/>
</dbReference>
<reference evidence="2" key="1">
    <citation type="submission" date="2022-09" db="EMBL/GenBank/DDBJ databases">
        <title>Aureispira anguillicida sp. nov., isolated from Leptocephalus of Japanese eel Anguilla japonica.</title>
        <authorList>
            <person name="Yuasa K."/>
            <person name="Mekata T."/>
            <person name="Ikunari K."/>
        </authorList>
    </citation>
    <scope>NUCLEOTIDE SEQUENCE</scope>
    <source>
        <strain evidence="2">EL160426</strain>
    </source>
</reference>
<dbReference type="Pfam" id="PF13679">
    <property type="entry name" value="Methyltransf_32"/>
    <property type="match status" value="1"/>
</dbReference>
<dbReference type="InterPro" id="IPR025714">
    <property type="entry name" value="Methyltranfer_dom"/>
</dbReference>
<dbReference type="PANTHER" id="PTHR13369">
    <property type="match status" value="1"/>
</dbReference>
<keyword evidence="3" id="KW-1185">Reference proteome</keyword>
<protein>
    <submittedName>
        <fullName evidence="2">SAM-dependent methyltransferase</fullName>
    </submittedName>
</protein>
<feature type="domain" description="Methyltransferase" evidence="1">
    <location>
        <begin position="151"/>
        <end position="286"/>
    </location>
</feature>
<dbReference type="GO" id="GO:0008168">
    <property type="term" value="F:methyltransferase activity"/>
    <property type="evidence" value="ECO:0007669"/>
    <property type="project" value="UniProtKB-KW"/>
</dbReference>
<dbReference type="Proteomes" id="UP001060919">
    <property type="component" value="Chromosome"/>
</dbReference>
<dbReference type="GO" id="GO:0032259">
    <property type="term" value="P:methylation"/>
    <property type="evidence" value="ECO:0007669"/>
    <property type="project" value="UniProtKB-KW"/>
</dbReference>
<dbReference type="Gene3D" id="3.40.50.150">
    <property type="entry name" value="Vaccinia Virus protein VP39"/>
    <property type="match status" value="1"/>
</dbReference>
<dbReference type="CDD" id="cd02440">
    <property type="entry name" value="AdoMet_MTases"/>
    <property type="match status" value="1"/>
</dbReference>
<keyword evidence="2" id="KW-0489">Methyltransferase</keyword>
<gene>
    <name evidence="2" type="ORF">AsAng_0044920</name>
</gene>
<keyword evidence="2" id="KW-0808">Transferase</keyword>
<evidence type="ECO:0000313" key="3">
    <source>
        <dbReference type="Proteomes" id="UP001060919"/>
    </source>
</evidence>
<dbReference type="PANTHER" id="PTHR13369:SF3">
    <property type="entry name" value="METHYLTRANSFERASE DOMAIN-CONTAINING PROTEIN"/>
    <property type="match status" value="1"/>
</dbReference>
<dbReference type="EMBL" id="AP026867">
    <property type="protein sequence ID" value="BDS13751.1"/>
    <property type="molecule type" value="Genomic_DNA"/>
</dbReference>
<accession>A0A916DW59</accession>
<dbReference type="GO" id="GO:0005737">
    <property type="term" value="C:cytoplasm"/>
    <property type="evidence" value="ECO:0007669"/>
    <property type="project" value="TreeGrafter"/>
</dbReference>
<dbReference type="KEGG" id="aup:AsAng_0044920"/>
<evidence type="ECO:0000313" key="2">
    <source>
        <dbReference type="EMBL" id="BDS13751.1"/>
    </source>
</evidence>
<dbReference type="SUPFAM" id="SSF53335">
    <property type="entry name" value="S-adenosyl-L-methionine-dependent methyltransferases"/>
    <property type="match status" value="1"/>
</dbReference>
<evidence type="ECO:0000259" key="1">
    <source>
        <dbReference type="Pfam" id="PF13679"/>
    </source>
</evidence>
<proteinExistence type="predicted"/>
<name>A0A916DW59_9BACT</name>